<accession>G9KQ83</accession>
<name>G9KQ83_MUSPF</name>
<feature type="compositionally biased region" description="Polar residues" evidence="1">
    <location>
        <begin position="15"/>
        <end position="32"/>
    </location>
</feature>
<proteinExistence type="evidence at transcript level"/>
<organism evidence="2">
    <name type="scientific">Mustela putorius furo</name>
    <name type="common">European domestic ferret</name>
    <name type="synonym">Mustela furo</name>
    <dbReference type="NCBI Taxonomy" id="9669"/>
    <lineage>
        <taxon>Eukaryota</taxon>
        <taxon>Metazoa</taxon>
        <taxon>Chordata</taxon>
        <taxon>Craniata</taxon>
        <taxon>Vertebrata</taxon>
        <taxon>Euteleostomi</taxon>
        <taxon>Mammalia</taxon>
        <taxon>Eutheria</taxon>
        <taxon>Laurasiatheria</taxon>
        <taxon>Carnivora</taxon>
        <taxon>Caniformia</taxon>
        <taxon>Musteloidea</taxon>
        <taxon>Mustelidae</taxon>
        <taxon>Mustelinae</taxon>
        <taxon>Mustela</taxon>
    </lineage>
</organism>
<dbReference type="AlphaFoldDB" id="G9KQ83"/>
<feature type="region of interest" description="Disordered" evidence="1">
    <location>
        <begin position="1"/>
        <end position="72"/>
    </location>
</feature>
<reference evidence="2" key="1">
    <citation type="journal article" date="2013" name="J. Virol.">
        <title>Sequencing, annotation, and characterization of the influenza ferret infectome.</title>
        <authorList>
            <person name="Leon A.J."/>
            <person name="Banner D."/>
            <person name="Xu L."/>
            <person name="Ran L."/>
            <person name="Peng Z."/>
            <person name="Yi K."/>
            <person name="Chen C."/>
            <person name="Xu F."/>
            <person name="Huang J."/>
            <person name="Zhao Z."/>
            <person name="Lin Z."/>
            <person name="Huang S.H."/>
            <person name="Fang Y."/>
            <person name="Kelvin A.A."/>
            <person name="Ross T.M."/>
            <person name="Farooqui A."/>
            <person name="Kelvin D.J."/>
        </authorList>
    </citation>
    <scope>NUCLEOTIDE SEQUENCE</scope>
    <source>
        <tissue evidence="2">Lungs</tissue>
    </source>
</reference>
<evidence type="ECO:0000313" key="2">
    <source>
        <dbReference type="EMBL" id="AES07062.1"/>
    </source>
</evidence>
<protein>
    <submittedName>
        <fullName evidence="2">Smg-6-like protein, nonsense mediated mRNA decay factor</fullName>
    </submittedName>
</protein>
<evidence type="ECO:0000256" key="1">
    <source>
        <dbReference type="SAM" id="MobiDB-lite"/>
    </source>
</evidence>
<feature type="non-terminal residue" evidence="2">
    <location>
        <position position="72"/>
    </location>
</feature>
<feature type="non-terminal residue" evidence="2">
    <location>
        <position position="1"/>
    </location>
</feature>
<dbReference type="EMBL" id="JP018464">
    <property type="protein sequence ID" value="AES07062.1"/>
    <property type="molecule type" value="mRNA"/>
</dbReference>
<sequence>MTGGGRIVGCPRQPEPQTSTSVLDGHQSSNSSNRHERPRRLARLHPISSHLTGAAFPTPASAHFPDHTFAHA</sequence>